<dbReference type="InterPro" id="IPR001534">
    <property type="entry name" value="Transthyretin-like"/>
</dbReference>
<evidence type="ECO:0000256" key="1">
    <source>
        <dbReference type="ARBA" id="ARBA00004613"/>
    </source>
</evidence>
<dbReference type="AlphaFoldDB" id="A0A915EH46"/>
<protein>
    <submittedName>
        <fullName evidence="6">Transthyretin-like family protein</fullName>
    </submittedName>
</protein>
<evidence type="ECO:0000256" key="2">
    <source>
        <dbReference type="ARBA" id="ARBA00010112"/>
    </source>
</evidence>
<evidence type="ECO:0000256" key="4">
    <source>
        <dbReference type="ARBA" id="ARBA00022729"/>
    </source>
</evidence>
<dbReference type="Gene3D" id="2.60.40.3330">
    <property type="match status" value="1"/>
</dbReference>
<dbReference type="GO" id="GO:0005576">
    <property type="term" value="C:extracellular region"/>
    <property type="evidence" value="ECO:0007669"/>
    <property type="project" value="UniProtKB-SubCell"/>
</dbReference>
<accession>A0A915EH46</accession>
<comment type="subcellular location">
    <subcellularLocation>
        <location evidence="1">Secreted</location>
    </subcellularLocation>
</comment>
<keyword evidence="4" id="KW-0732">Signal</keyword>
<dbReference type="Pfam" id="PF01060">
    <property type="entry name" value="TTR-52"/>
    <property type="match status" value="1"/>
</dbReference>
<keyword evidence="3" id="KW-0964">Secreted</keyword>
<dbReference type="GO" id="GO:0009986">
    <property type="term" value="C:cell surface"/>
    <property type="evidence" value="ECO:0007669"/>
    <property type="project" value="InterPro"/>
</dbReference>
<evidence type="ECO:0000313" key="6">
    <source>
        <dbReference type="WBParaSite" id="jg5987"/>
    </source>
</evidence>
<evidence type="ECO:0000256" key="3">
    <source>
        <dbReference type="ARBA" id="ARBA00022525"/>
    </source>
</evidence>
<sequence length="109" mass="12566">MCGKKPLNSTKVKIVDVDTRPDLDDLLGETLTDEKGLFQVAGATRELENIDVIVKIYHECLDEHRACQRKVVWKVPSLYYNNGTLTEWFDVGSVNMEIVFSHEERDCRH</sequence>
<dbReference type="WBParaSite" id="jg5987">
    <property type="protein sequence ID" value="jg5987"/>
    <property type="gene ID" value="jg5987"/>
</dbReference>
<organism evidence="5 6">
    <name type="scientific">Ditylenchus dipsaci</name>
    <dbReference type="NCBI Taxonomy" id="166011"/>
    <lineage>
        <taxon>Eukaryota</taxon>
        <taxon>Metazoa</taxon>
        <taxon>Ecdysozoa</taxon>
        <taxon>Nematoda</taxon>
        <taxon>Chromadorea</taxon>
        <taxon>Rhabditida</taxon>
        <taxon>Tylenchina</taxon>
        <taxon>Tylenchomorpha</taxon>
        <taxon>Sphaerularioidea</taxon>
        <taxon>Anguinidae</taxon>
        <taxon>Anguininae</taxon>
        <taxon>Ditylenchus</taxon>
    </lineage>
</organism>
<dbReference type="InterPro" id="IPR038479">
    <property type="entry name" value="Transthyretin-like_sf"/>
</dbReference>
<dbReference type="PANTHER" id="PTHR21700">
    <property type="entry name" value="TRANSTHYRETIN-LIKE FAMILY PROTEIN-RELATED"/>
    <property type="match status" value="1"/>
</dbReference>
<keyword evidence="5" id="KW-1185">Reference proteome</keyword>
<comment type="similarity">
    <text evidence="2">Belongs to the nematode transthyretin-like family.</text>
</comment>
<evidence type="ECO:0000313" key="5">
    <source>
        <dbReference type="Proteomes" id="UP000887574"/>
    </source>
</evidence>
<name>A0A915EH46_9BILA</name>
<dbReference type="Proteomes" id="UP000887574">
    <property type="component" value="Unplaced"/>
</dbReference>
<proteinExistence type="inferred from homology"/>
<reference evidence="6" key="1">
    <citation type="submission" date="2022-11" db="UniProtKB">
        <authorList>
            <consortium name="WormBaseParasite"/>
        </authorList>
    </citation>
    <scope>IDENTIFICATION</scope>
</reference>